<comment type="pathway">
    <text evidence="3 17">Amino-acid biosynthesis; L-isoleucine biosynthesis; L-isoleucine from 2-oxobutanoate: step 4/4.</text>
</comment>
<evidence type="ECO:0000313" key="19">
    <source>
        <dbReference type="Proteomes" id="UP000515292"/>
    </source>
</evidence>
<evidence type="ECO:0000256" key="10">
    <source>
        <dbReference type="ARBA" id="ARBA00022898"/>
    </source>
</evidence>
<evidence type="ECO:0000256" key="7">
    <source>
        <dbReference type="ARBA" id="ARBA00022576"/>
    </source>
</evidence>
<dbReference type="InterPro" id="IPR050571">
    <property type="entry name" value="Class-IV_PLP-Dep_Aminotrnsfr"/>
</dbReference>
<dbReference type="AlphaFoldDB" id="A0A7G5IKS0"/>
<reference evidence="18 19" key="1">
    <citation type="submission" date="2020-07" db="EMBL/GenBank/DDBJ databases">
        <title>Complete genome sequence for Sandaracinobacter sp. M6.</title>
        <authorList>
            <person name="Tang Y."/>
            <person name="Liu Q."/>
            <person name="Guo Z."/>
            <person name="Lei P."/>
            <person name="Huang B."/>
        </authorList>
    </citation>
    <scope>NUCLEOTIDE SEQUENCE [LARGE SCALE GENOMIC DNA]</scope>
    <source>
        <strain evidence="18 19">M6</strain>
    </source>
</reference>
<dbReference type="InterPro" id="IPR005785">
    <property type="entry name" value="B_amino_transI"/>
</dbReference>
<dbReference type="InterPro" id="IPR018300">
    <property type="entry name" value="Aminotrans_IV_CS"/>
</dbReference>
<name>A0A7G5IKS0_9SPHN</name>
<comment type="function">
    <text evidence="2 17">Acts on leucine, isoleucine and valine.</text>
</comment>
<dbReference type="NCBIfam" id="NF005726">
    <property type="entry name" value="PRK07544.1"/>
    <property type="match status" value="1"/>
</dbReference>
<keyword evidence="8 17" id="KW-0028">Amino-acid biosynthesis</keyword>
<dbReference type="GO" id="GO:0009098">
    <property type="term" value="P:L-leucine biosynthetic process"/>
    <property type="evidence" value="ECO:0007669"/>
    <property type="project" value="UniProtKB-UniPathway"/>
</dbReference>
<dbReference type="InterPro" id="IPR036038">
    <property type="entry name" value="Aminotransferase-like"/>
</dbReference>
<comment type="catalytic activity">
    <reaction evidence="12 17">
        <text>L-valine + 2-oxoglutarate = 3-methyl-2-oxobutanoate + L-glutamate</text>
        <dbReference type="Rhea" id="RHEA:24813"/>
        <dbReference type="ChEBI" id="CHEBI:11851"/>
        <dbReference type="ChEBI" id="CHEBI:16810"/>
        <dbReference type="ChEBI" id="CHEBI:29985"/>
        <dbReference type="ChEBI" id="CHEBI:57762"/>
        <dbReference type="EC" id="2.6.1.42"/>
    </reaction>
</comment>
<dbReference type="InterPro" id="IPR001544">
    <property type="entry name" value="Aminotrans_IV"/>
</dbReference>
<dbReference type="GO" id="GO:0009097">
    <property type="term" value="P:isoleucine biosynthetic process"/>
    <property type="evidence" value="ECO:0007669"/>
    <property type="project" value="UniProtKB-UniPathway"/>
</dbReference>
<dbReference type="FunFam" id="3.20.10.10:FF:000002">
    <property type="entry name" value="D-alanine aminotransferase"/>
    <property type="match status" value="1"/>
</dbReference>
<evidence type="ECO:0000256" key="6">
    <source>
        <dbReference type="ARBA" id="ARBA00009320"/>
    </source>
</evidence>
<evidence type="ECO:0000313" key="18">
    <source>
        <dbReference type="EMBL" id="QMW23962.1"/>
    </source>
</evidence>
<dbReference type="Gene3D" id="3.30.470.10">
    <property type="match status" value="1"/>
</dbReference>
<comment type="pathway">
    <text evidence="4 17">Amino-acid biosynthesis; L-valine biosynthesis; L-valine from pyruvate: step 4/4.</text>
</comment>
<evidence type="ECO:0000256" key="12">
    <source>
        <dbReference type="ARBA" id="ARBA00048212"/>
    </source>
</evidence>
<evidence type="ECO:0000256" key="17">
    <source>
        <dbReference type="RuleBase" id="RU364094"/>
    </source>
</evidence>
<evidence type="ECO:0000256" key="13">
    <source>
        <dbReference type="ARBA" id="ARBA00048798"/>
    </source>
</evidence>
<accession>A0A7G5IKS0</accession>
<dbReference type="PROSITE" id="PS00770">
    <property type="entry name" value="AA_TRANSFER_CLASS_4"/>
    <property type="match status" value="1"/>
</dbReference>
<dbReference type="GO" id="GO:0005829">
    <property type="term" value="C:cytosol"/>
    <property type="evidence" value="ECO:0007669"/>
    <property type="project" value="TreeGrafter"/>
</dbReference>
<dbReference type="Pfam" id="PF01063">
    <property type="entry name" value="Aminotran_4"/>
    <property type="match status" value="1"/>
</dbReference>
<evidence type="ECO:0000256" key="9">
    <source>
        <dbReference type="ARBA" id="ARBA00022679"/>
    </source>
</evidence>
<evidence type="ECO:0000256" key="15">
    <source>
        <dbReference type="RuleBase" id="RU004106"/>
    </source>
</evidence>
<comment type="cofactor">
    <cofactor evidence="1 16">
        <name>pyridoxal 5'-phosphate</name>
        <dbReference type="ChEBI" id="CHEBI:597326"/>
    </cofactor>
</comment>
<dbReference type="UniPathway" id="UPA00049">
    <property type="reaction ID" value="UER00062"/>
</dbReference>
<keyword evidence="19" id="KW-1185">Reference proteome</keyword>
<proteinExistence type="inferred from homology"/>
<dbReference type="Gene3D" id="3.20.10.10">
    <property type="entry name" value="D-amino Acid Aminotransferase, subunit A, domain 2"/>
    <property type="match status" value="1"/>
</dbReference>
<dbReference type="KEGG" id="sand:H3309_05700"/>
<evidence type="ECO:0000256" key="11">
    <source>
        <dbReference type="ARBA" id="ARBA00023304"/>
    </source>
</evidence>
<evidence type="ECO:0000256" key="16">
    <source>
        <dbReference type="RuleBase" id="RU004516"/>
    </source>
</evidence>
<dbReference type="GO" id="GO:0004084">
    <property type="term" value="F:branched-chain-amino-acid transaminase activity"/>
    <property type="evidence" value="ECO:0007669"/>
    <property type="project" value="UniProtKB-EC"/>
</dbReference>
<keyword evidence="11 17" id="KW-0100">Branched-chain amino acid biosynthesis</keyword>
<dbReference type="SUPFAM" id="SSF56752">
    <property type="entry name" value="D-aminoacid aminotransferase-like PLP-dependent enzymes"/>
    <property type="match status" value="1"/>
</dbReference>
<dbReference type="GO" id="GO:0009099">
    <property type="term" value="P:L-valine biosynthetic process"/>
    <property type="evidence" value="ECO:0007669"/>
    <property type="project" value="UniProtKB-UniPathway"/>
</dbReference>
<dbReference type="EC" id="2.6.1.42" evidence="17"/>
<protein>
    <recommendedName>
        <fullName evidence="17">Branched-chain-amino-acid aminotransferase</fullName>
        <shortName evidence="17">BCAT</shortName>
        <ecNumber evidence="17">2.6.1.42</ecNumber>
    </recommendedName>
</protein>
<gene>
    <name evidence="17" type="primary">ilvE</name>
    <name evidence="18" type="ORF">H3309_05700</name>
</gene>
<dbReference type="UniPathway" id="UPA00047">
    <property type="reaction ID" value="UER00058"/>
</dbReference>
<dbReference type="InterPro" id="IPR043132">
    <property type="entry name" value="BCAT-like_C"/>
</dbReference>
<dbReference type="NCBIfam" id="TIGR01122">
    <property type="entry name" value="ilvE_I"/>
    <property type="match status" value="1"/>
</dbReference>
<evidence type="ECO:0000256" key="1">
    <source>
        <dbReference type="ARBA" id="ARBA00001933"/>
    </source>
</evidence>
<comment type="catalytic activity">
    <reaction evidence="14 17">
        <text>L-leucine + 2-oxoglutarate = 4-methyl-2-oxopentanoate + L-glutamate</text>
        <dbReference type="Rhea" id="RHEA:18321"/>
        <dbReference type="ChEBI" id="CHEBI:16810"/>
        <dbReference type="ChEBI" id="CHEBI:17865"/>
        <dbReference type="ChEBI" id="CHEBI:29985"/>
        <dbReference type="ChEBI" id="CHEBI:57427"/>
        <dbReference type="EC" id="2.6.1.42"/>
    </reaction>
</comment>
<dbReference type="UniPathway" id="UPA00048">
    <property type="reaction ID" value="UER00073"/>
</dbReference>
<dbReference type="EMBL" id="CP059851">
    <property type="protein sequence ID" value="QMW23962.1"/>
    <property type="molecule type" value="Genomic_DNA"/>
</dbReference>
<evidence type="ECO:0000256" key="4">
    <source>
        <dbReference type="ARBA" id="ARBA00004931"/>
    </source>
</evidence>
<dbReference type="PANTHER" id="PTHR42743:SF11">
    <property type="entry name" value="AMINODEOXYCHORISMATE LYASE"/>
    <property type="match status" value="1"/>
</dbReference>
<sequence>MLTYFARTASSAQRKRWIGSATVDQGFDDRDGMIWFDGALRPWRETNVHVLTHAMHYASAVFEGQRAYGGEIFALSQHSERLINSARILGFEIPWSREQIDAACRETLAASGLRDAYMRPLAWRGSEQMGVAAPKSKIHLAIAAWEWGAYFGAEALAKGLKLEIAPWRRPAPFTAPTASKAAGLYMICTMSKHHASDHGYDDALMLDWRGQVAEATGANVFFVKDGALHTPVPDCFLDGITRRTVMGLARARGVEVIERAIWPEELEQFEQCFLTGSAAEVVPVGSVGPWRFEVGALTQQLMSDYAATVRGHVLNR</sequence>
<evidence type="ECO:0000256" key="2">
    <source>
        <dbReference type="ARBA" id="ARBA00003109"/>
    </source>
</evidence>
<keyword evidence="9 17" id="KW-0808">Transferase</keyword>
<organism evidence="18 19">
    <name type="scientific">Sandaracinobacteroides saxicola</name>
    <dbReference type="NCBI Taxonomy" id="2759707"/>
    <lineage>
        <taxon>Bacteria</taxon>
        <taxon>Pseudomonadati</taxon>
        <taxon>Pseudomonadota</taxon>
        <taxon>Alphaproteobacteria</taxon>
        <taxon>Sphingomonadales</taxon>
        <taxon>Sphingosinicellaceae</taxon>
        <taxon>Sandaracinobacteroides</taxon>
    </lineage>
</organism>
<keyword evidence="7 17" id="KW-0032">Aminotransferase</keyword>
<dbReference type="InterPro" id="IPR043131">
    <property type="entry name" value="BCAT-like_N"/>
</dbReference>
<evidence type="ECO:0000256" key="14">
    <source>
        <dbReference type="ARBA" id="ARBA00049229"/>
    </source>
</evidence>
<comment type="similarity">
    <text evidence="6 15">Belongs to the class-IV pyridoxal-phosphate-dependent aminotransferase family.</text>
</comment>
<dbReference type="NCBIfam" id="NF005146">
    <property type="entry name" value="PRK06606.1"/>
    <property type="match status" value="1"/>
</dbReference>
<dbReference type="Proteomes" id="UP000515292">
    <property type="component" value="Chromosome"/>
</dbReference>
<evidence type="ECO:0000256" key="3">
    <source>
        <dbReference type="ARBA" id="ARBA00004824"/>
    </source>
</evidence>
<comment type="catalytic activity">
    <reaction evidence="13 17">
        <text>L-isoleucine + 2-oxoglutarate = (S)-3-methyl-2-oxopentanoate + L-glutamate</text>
        <dbReference type="Rhea" id="RHEA:24801"/>
        <dbReference type="ChEBI" id="CHEBI:16810"/>
        <dbReference type="ChEBI" id="CHEBI:29985"/>
        <dbReference type="ChEBI" id="CHEBI:35146"/>
        <dbReference type="ChEBI" id="CHEBI:58045"/>
        <dbReference type="EC" id="2.6.1.42"/>
    </reaction>
</comment>
<dbReference type="PANTHER" id="PTHR42743">
    <property type="entry name" value="AMINO-ACID AMINOTRANSFERASE"/>
    <property type="match status" value="1"/>
</dbReference>
<evidence type="ECO:0000256" key="8">
    <source>
        <dbReference type="ARBA" id="ARBA00022605"/>
    </source>
</evidence>
<comment type="pathway">
    <text evidence="5 17">Amino-acid biosynthesis; L-leucine biosynthesis; L-leucine from 3-methyl-2-oxobutanoate: step 4/4.</text>
</comment>
<keyword evidence="10 16" id="KW-0663">Pyridoxal phosphate</keyword>
<evidence type="ECO:0000256" key="5">
    <source>
        <dbReference type="ARBA" id="ARBA00005072"/>
    </source>
</evidence>